<sequence>MRAPGSMHSVCLTSGCPCDASRPAEMRKRTR</sequence>
<evidence type="ECO:0000313" key="1">
    <source>
        <dbReference type="EMBL" id="EAQ12508.1"/>
    </source>
</evidence>
<gene>
    <name evidence="1" type="ORF">RB2654_14520</name>
</gene>
<protein>
    <submittedName>
        <fullName evidence="1">Uncharacterized protein</fullName>
    </submittedName>
</protein>
<dbReference type="STRING" id="314271.RB2654_14520"/>
<dbReference type="PROSITE" id="PS51257">
    <property type="entry name" value="PROKAR_LIPOPROTEIN"/>
    <property type="match status" value="1"/>
</dbReference>
<evidence type="ECO:0000313" key="2">
    <source>
        <dbReference type="Proteomes" id="UP000002931"/>
    </source>
</evidence>
<name>A3VGV3_9RHOB</name>
<comment type="caution">
    <text evidence="1">The sequence shown here is derived from an EMBL/GenBank/DDBJ whole genome shotgun (WGS) entry which is preliminary data.</text>
</comment>
<dbReference type="HOGENOM" id="CLU_3397326_0_0_5"/>
<dbReference type="Proteomes" id="UP000002931">
    <property type="component" value="Unassembled WGS sequence"/>
</dbReference>
<dbReference type="AlphaFoldDB" id="A3VGV3"/>
<dbReference type="EMBL" id="AAMT01000008">
    <property type="protein sequence ID" value="EAQ12508.1"/>
    <property type="molecule type" value="Genomic_DNA"/>
</dbReference>
<organism evidence="1 2">
    <name type="scientific">Maritimibacter alkaliphilus HTCC2654</name>
    <dbReference type="NCBI Taxonomy" id="314271"/>
    <lineage>
        <taxon>Bacteria</taxon>
        <taxon>Pseudomonadati</taxon>
        <taxon>Pseudomonadota</taxon>
        <taxon>Alphaproteobacteria</taxon>
        <taxon>Rhodobacterales</taxon>
        <taxon>Roseobacteraceae</taxon>
        <taxon>Maritimibacter</taxon>
    </lineage>
</organism>
<proteinExistence type="predicted"/>
<keyword evidence="2" id="KW-1185">Reference proteome</keyword>
<reference evidence="1 2" key="1">
    <citation type="journal article" date="2010" name="J. Bacteriol.">
        <title>Genome sequences of Pelagibaca bermudensis HTCC2601T and Maritimibacter alkaliphilus HTCC2654T, the type strains of two marine Roseobacter genera.</title>
        <authorList>
            <person name="Thrash J.C."/>
            <person name="Cho J.C."/>
            <person name="Ferriera S."/>
            <person name="Johnson J."/>
            <person name="Vergin K.L."/>
            <person name="Giovannoni S.J."/>
        </authorList>
    </citation>
    <scope>NUCLEOTIDE SEQUENCE [LARGE SCALE GENOMIC DNA]</scope>
    <source>
        <strain evidence="1 2">HTCC2654</strain>
    </source>
</reference>
<accession>A3VGV3</accession>